<proteinExistence type="predicted"/>
<evidence type="ECO:0000259" key="3">
    <source>
        <dbReference type="Pfam" id="PF11987"/>
    </source>
</evidence>
<keyword evidence="1" id="KW-0547">Nucleotide-binding</keyword>
<keyword evidence="5" id="KW-1185">Reference proteome</keyword>
<keyword evidence="2" id="KW-0342">GTP-binding</keyword>
<gene>
    <name evidence="4" type="primary">IFM1_3</name>
    <name evidence="4" type="ORF">K7432_017163</name>
</gene>
<dbReference type="Gene3D" id="3.40.50.10050">
    <property type="entry name" value="Translation initiation factor IF- 2, domain 3"/>
    <property type="match status" value="1"/>
</dbReference>
<dbReference type="EMBL" id="JASJQH010010286">
    <property type="protein sequence ID" value="KAK9670976.1"/>
    <property type="molecule type" value="Genomic_DNA"/>
</dbReference>
<dbReference type="Pfam" id="PF11987">
    <property type="entry name" value="IF-2"/>
    <property type="match status" value="1"/>
</dbReference>
<dbReference type="GO" id="GO:0003743">
    <property type="term" value="F:translation initiation factor activity"/>
    <property type="evidence" value="ECO:0007669"/>
    <property type="project" value="UniProtKB-KW"/>
</dbReference>
<sequence>MAAACDGFVLGFNVKGGKQTMAKAKLKKVGVKDHTIIYKLLEDAKSILARLLPPEYTTRVTGEAKIQQVFQINVKGRVTSPVAGCRVTNGSILKNNKIRIIRKERTVFEGKVLLLYSIVEFININSGVHISSLKQVKTDVTEAKKGIECGLSFEEFNDFQEGDIIQSIETIEVPRQL</sequence>
<name>A0ABR2VKU0_9FUNG</name>
<reference evidence="4 5" key="1">
    <citation type="submission" date="2023-04" db="EMBL/GenBank/DDBJ databases">
        <title>Genome of Basidiobolus ranarum AG-B5.</title>
        <authorList>
            <person name="Stajich J.E."/>
            <person name="Carter-House D."/>
            <person name="Gryganskyi A."/>
        </authorList>
    </citation>
    <scope>NUCLEOTIDE SEQUENCE [LARGE SCALE GENOMIC DNA]</scope>
    <source>
        <strain evidence="4 5">AG-B5</strain>
    </source>
</reference>
<comment type="caution">
    <text evidence="4">The sequence shown here is derived from an EMBL/GenBank/DDBJ whole genome shotgun (WGS) entry which is preliminary data.</text>
</comment>
<dbReference type="CDD" id="cd03692">
    <property type="entry name" value="mtIF2_IVc"/>
    <property type="match status" value="1"/>
</dbReference>
<dbReference type="InterPro" id="IPR015760">
    <property type="entry name" value="TIF_IF2"/>
</dbReference>
<dbReference type="Proteomes" id="UP001479436">
    <property type="component" value="Unassembled WGS sequence"/>
</dbReference>
<protein>
    <submittedName>
        <fullName evidence="4">Translation initiation factor IF-2</fullName>
    </submittedName>
</protein>
<evidence type="ECO:0000256" key="1">
    <source>
        <dbReference type="ARBA" id="ARBA00022741"/>
    </source>
</evidence>
<dbReference type="PANTHER" id="PTHR43381:SF20">
    <property type="entry name" value="TRANSLATION INITIATION FACTOR IF-2, MITOCHONDRIAL"/>
    <property type="match status" value="1"/>
</dbReference>
<dbReference type="InterPro" id="IPR023115">
    <property type="entry name" value="TIF_IF2_dom3"/>
</dbReference>
<dbReference type="SUPFAM" id="SSF52156">
    <property type="entry name" value="Initiation factor IF2/eIF5b, domain 3"/>
    <property type="match status" value="1"/>
</dbReference>
<dbReference type="PANTHER" id="PTHR43381">
    <property type="entry name" value="TRANSLATION INITIATION FACTOR IF-2-RELATED"/>
    <property type="match status" value="1"/>
</dbReference>
<accession>A0ABR2VKU0</accession>
<dbReference type="InterPro" id="IPR009000">
    <property type="entry name" value="Transl_B-barrel_sf"/>
</dbReference>
<keyword evidence="4" id="KW-0648">Protein biosynthesis</keyword>
<feature type="domain" description="Translation initiation factor IF- 2" evidence="3">
    <location>
        <begin position="2"/>
        <end position="45"/>
    </location>
</feature>
<keyword evidence="4" id="KW-0396">Initiation factor</keyword>
<evidence type="ECO:0000313" key="5">
    <source>
        <dbReference type="Proteomes" id="UP001479436"/>
    </source>
</evidence>
<dbReference type="InterPro" id="IPR036925">
    <property type="entry name" value="TIF_IF2_dom3_sf"/>
</dbReference>
<evidence type="ECO:0000256" key="2">
    <source>
        <dbReference type="ARBA" id="ARBA00023134"/>
    </source>
</evidence>
<dbReference type="Gene3D" id="2.40.30.10">
    <property type="entry name" value="Translation factors"/>
    <property type="match status" value="1"/>
</dbReference>
<evidence type="ECO:0000313" key="4">
    <source>
        <dbReference type="EMBL" id="KAK9670976.1"/>
    </source>
</evidence>
<organism evidence="4 5">
    <name type="scientific">Basidiobolus ranarum</name>
    <dbReference type="NCBI Taxonomy" id="34480"/>
    <lineage>
        <taxon>Eukaryota</taxon>
        <taxon>Fungi</taxon>
        <taxon>Fungi incertae sedis</taxon>
        <taxon>Zoopagomycota</taxon>
        <taxon>Entomophthoromycotina</taxon>
        <taxon>Basidiobolomycetes</taxon>
        <taxon>Basidiobolales</taxon>
        <taxon>Basidiobolaceae</taxon>
        <taxon>Basidiobolus</taxon>
    </lineage>
</organism>
<dbReference type="SUPFAM" id="SSF50447">
    <property type="entry name" value="Translation proteins"/>
    <property type="match status" value="1"/>
</dbReference>